<dbReference type="InterPro" id="IPR036537">
    <property type="entry name" value="Adaptor_Cbl_N_dom_sf"/>
</dbReference>
<proteinExistence type="predicted"/>
<name>A0A9N9D585_9GLOM</name>
<reference evidence="1" key="1">
    <citation type="submission" date="2021-06" db="EMBL/GenBank/DDBJ databases">
        <authorList>
            <person name="Kallberg Y."/>
            <person name="Tangrot J."/>
            <person name="Rosling A."/>
        </authorList>
    </citation>
    <scope>NUCLEOTIDE SEQUENCE</scope>
    <source>
        <strain evidence="1">MA453B</strain>
    </source>
</reference>
<gene>
    <name evidence="1" type="ORF">DERYTH_LOCUS8754</name>
</gene>
<dbReference type="Gene3D" id="1.20.930.20">
    <property type="entry name" value="Adaptor protein Cbl, N-terminal domain"/>
    <property type="match status" value="1"/>
</dbReference>
<dbReference type="EMBL" id="CAJVPY010004585">
    <property type="protein sequence ID" value="CAG8623322.1"/>
    <property type="molecule type" value="Genomic_DNA"/>
</dbReference>
<organism evidence="1 2">
    <name type="scientific">Dentiscutata erythropus</name>
    <dbReference type="NCBI Taxonomy" id="1348616"/>
    <lineage>
        <taxon>Eukaryota</taxon>
        <taxon>Fungi</taxon>
        <taxon>Fungi incertae sedis</taxon>
        <taxon>Mucoromycota</taxon>
        <taxon>Glomeromycotina</taxon>
        <taxon>Glomeromycetes</taxon>
        <taxon>Diversisporales</taxon>
        <taxon>Gigasporaceae</taxon>
        <taxon>Dentiscutata</taxon>
    </lineage>
</organism>
<keyword evidence="2" id="KW-1185">Reference proteome</keyword>
<protein>
    <submittedName>
        <fullName evidence="1">26124_t:CDS:1</fullName>
    </submittedName>
</protein>
<dbReference type="OrthoDB" id="2384430at2759"/>
<dbReference type="AlphaFoldDB" id="A0A9N9D585"/>
<comment type="caution">
    <text evidence="1">The sequence shown here is derived from an EMBL/GenBank/DDBJ whole genome shotgun (WGS) entry which is preliminary data.</text>
</comment>
<dbReference type="Proteomes" id="UP000789405">
    <property type="component" value="Unassembled WGS sequence"/>
</dbReference>
<sequence length="89" mass="10154">MTTKEDVAFGSVLNIKPELGDFIEAASFLKFQDSLEKIKVFAEEVTQLRGVGTFLYATSIGKKFNELMEEYEVRMKDLGFVMTVIFDEQ</sequence>
<accession>A0A9N9D585</accession>
<dbReference type="GO" id="GO:0007166">
    <property type="term" value="P:cell surface receptor signaling pathway"/>
    <property type="evidence" value="ECO:0007669"/>
    <property type="project" value="InterPro"/>
</dbReference>
<evidence type="ECO:0000313" key="1">
    <source>
        <dbReference type="EMBL" id="CAG8623322.1"/>
    </source>
</evidence>
<evidence type="ECO:0000313" key="2">
    <source>
        <dbReference type="Proteomes" id="UP000789405"/>
    </source>
</evidence>